<accession>A0ABR5IIK2</accession>
<sequence length="419" mass="45532">MPAAESEADAAARLTVLEEIKSACAAAQAREAARLDELRRADEELRGVPKARQGRGLSAEVGIARKASSQKGSQYLGFARAIQHEMPHTRDALASGRLTEWRATILVRETAYLTRETREEIDRRVCADPTTLDGVGDRQLEALAKQHAYELEPQAVVDRKAKAEKDRRVSVRPAPDLMTQLSALLPMKQGISVYAALKRYADSVVGADDRSHAQIMADTLVERVTGQKSADAVPVAVNVVMSADTMLGGEKAAEVPGYGPIPASIARQLISEGFDPDSEIASTFRRLYARPSDGTLVSMDAKSRCFPAALALFVARRDRRCRVAYCNGHVEHIDHILAHRSGGPTTAENGEGLCRLHNLVKELPGWKYRRRTEFGDITVIDVITPSGREHRSTSPPAVGFRPAGESALETELAALINAA</sequence>
<dbReference type="Proteomes" id="UP000037247">
    <property type="component" value="Unassembled WGS sequence"/>
</dbReference>
<keyword evidence="3" id="KW-1185">Reference proteome</keyword>
<organism evidence="2 3">
    <name type="scientific">Gordonia jacobaea</name>
    <dbReference type="NCBI Taxonomy" id="122202"/>
    <lineage>
        <taxon>Bacteria</taxon>
        <taxon>Bacillati</taxon>
        <taxon>Actinomycetota</taxon>
        <taxon>Actinomycetes</taxon>
        <taxon>Mycobacteriales</taxon>
        <taxon>Gordoniaceae</taxon>
        <taxon>Gordonia</taxon>
    </lineage>
</organism>
<reference evidence="2 3" key="1">
    <citation type="submission" date="2015-05" db="EMBL/GenBank/DDBJ databases">
        <title>Draft genome sequence of the bacterium Gordonia jacobaea a new member of the Gordonia genus.</title>
        <authorList>
            <person name="Jimenez-Galisteo G."/>
            <person name="Dominguez A."/>
            <person name="Munoz E."/>
            <person name="Vinas M."/>
        </authorList>
    </citation>
    <scope>NUCLEOTIDE SEQUENCE [LARGE SCALE GENOMIC DNA]</scope>
    <source>
        <strain evidence="3">mv1</strain>
    </source>
</reference>
<feature type="domain" description="HNH nuclease" evidence="1">
    <location>
        <begin position="309"/>
        <end position="359"/>
    </location>
</feature>
<evidence type="ECO:0000259" key="1">
    <source>
        <dbReference type="SMART" id="SM00507"/>
    </source>
</evidence>
<dbReference type="CDD" id="cd00085">
    <property type="entry name" value="HNHc"/>
    <property type="match status" value="1"/>
</dbReference>
<keyword evidence="2" id="KW-0255">Endonuclease</keyword>
<comment type="caution">
    <text evidence="2">The sequence shown here is derived from an EMBL/GenBank/DDBJ whole genome shotgun (WGS) entry which is preliminary data.</text>
</comment>
<keyword evidence="2" id="KW-0540">Nuclease</keyword>
<evidence type="ECO:0000313" key="2">
    <source>
        <dbReference type="EMBL" id="KNA93429.1"/>
    </source>
</evidence>
<dbReference type="SMART" id="SM00507">
    <property type="entry name" value="HNHc"/>
    <property type="match status" value="1"/>
</dbReference>
<protein>
    <submittedName>
        <fullName evidence="2">HNH endonuclease</fullName>
    </submittedName>
</protein>
<gene>
    <name evidence="2" type="ORF">ABW18_01875</name>
</gene>
<dbReference type="Pfam" id="PF02720">
    <property type="entry name" value="DUF222"/>
    <property type="match status" value="1"/>
</dbReference>
<dbReference type="EMBL" id="LDTZ01000013">
    <property type="protein sequence ID" value="KNA93429.1"/>
    <property type="molecule type" value="Genomic_DNA"/>
</dbReference>
<dbReference type="GO" id="GO:0004519">
    <property type="term" value="F:endonuclease activity"/>
    <property type="evidence" value="ECO:0007669"/>
    <property type="project" value="UniProtKB-KW"/>
</dbReference>
<proteinExistence type="predicted"/>
<evidence type="ECO:0000313" key="3">
    <source>
        <dbReference type="Proteomes" id="UP000037247"/>
    </source>
</evidence>
<dbReference type="InterPro" id="IPR003870">
    <property type="entry name" value="DUF222"/>
</dbReference>
<dbReference type="InterPro" id="IPR003615">
    <property type="entry name" value="HNH_nuc"/>
</dbReference>
<name>A0ABR5IIK2_9ACTN</name>
<keyword evidence="2" id="KW-0378">Hydrolase</keyword>